<feature type="domain" description="RNA-editing substrate-binding complex 6 protein" evidence="2">
    <location>
        <begin position="867"/>
        <end position="998"/>
    </location>
</feature>
<feature type="compositionally biased region" description="Gly residues" evidence="1">
    <location>
        <begin position="277"/>
        <end position="288"/>
    </location>
</feature>
<feature type="compositionally biased region" description="Gly residues" evidence="1">
    <location>
        <begin position="661"/>
        <end position="680"/>
    </location>
</feature>
<accession>A0A9W6BN27</accession>
<name>A0A9W6BN27_9CHLO</name>
<feature type="region of interest" description="Disordered" evidence="1">
    <location>
        <begin position="367"/>
        <end position="413"/>
    </location>
</feature>
<dbReference type="Proteomes" id="UP001165080">
    <property type="component" value="Unassembled WGS sequence"/>
</dbReference>
<feature type="region of interest" description="Disordered" evidence="1">
    <location>
        <begin position="256"/>
        <end position="291"/>
    </location>
</feature>
<keyword evidence="4" id="KW-1185">Reference proteome</keyword>
<evidence type="ECO:0000256" key="1">
    <source>
        <dbReference type="SAM" id="MobiDB-lite"/>
    </source>
</evidence>
<evidence type="ECO:0000259" key="2">
    <source>
        <dbReference type="Pfam" id="PF26188"/>
    </source>
</evidence>
<feature type="compositionally biased region" description="Acidic residues" evidence="1">
    <location>
        <begin position="1143"/>
        <end position="1158"/>
    </location>
</feature>
<dbReference type="InterPro" id="IPR058917">
    <property type="entry name" value="RESC6_dom"/>
</dbReference>
<sequence length="1431" mass="146317">MSLPSRLRWLLPGYNLAPVLTRNGYEISKAPADIVALLAGPLGKELAGPTLVTGTSQSATVGSAFHASRLLCTSSSASKAGSGNSPAAAESSASAVAYLQQQGDAAAAARASPESQPPERRARISTSAFLRADNGGLHQPSESFPEATCSAGGQEAVRSDGRDADGAGGSIKGAGSGGDREEDGRMGVAWHRSVPSVVQARRAGHRHQPPPQDGEPSELSAKMRWLRESLRQVGQDAAGRSVAGLEGRSGGDVMLLPADGGASDGGGGRLGGYTRSGSGGGGGGGSGDAGRSVRHVEGPRGLPYRQRLPAAATVDGALPLSGRWGVGQPPGSNVVAATEGEGVAEWQTSGAAAAAATAHAVARRSGASTAEAAAERGRDDTAEALSYDGPSSTGVNARGIDGQQSGGGGGGVVGRLAAADRDAELSRRIAELQNLRDAELLLYDTGSWFRSRHSADLLARLPALDLDGSNSGPRTRRLIRFLSATALRDLQPLSGPSLARCIAALARLGYAPPETVAPLCAALLAPTQPQPQTHSQAHCRPHSHAGRAAAGSKLRACGGGELADLAWALAFLEQLYGDMHQAIKQPARAALEAASSRVVGHIRSAAVEVQGVAERARLELEPAGEGLAAAEAEPPPSQLAVAVAEGQEGDVREKGEERSVGVGGGGGWGGDSGGGGGGGNSAAAARGTTGGTTGSSSTPDADADVAGNRNDLTAGAGDDAEERLAPAAATPAVSCRVRGGGGSGSDAVSPGGDLQPPTTGRREAPALVWMVPKAMDRIWEKLAAAAGSCADQGGMTGEQLAKVAWAYAQVGRADHRLYDKLAAATLVLLEPFLEKTAQAAAAAAPGRGGGARRRAAAAAAVAASRSGAAPLDPASVSTLAASFVAVGRRDPPLLAALAAVAATYKDGYDNDQVASLAVSYARAAHYDEALCTALATVSSRRRRHLSSSQLVALVGSLAALRHRDDQLAGTALARSVWDKRDELSGEQVCELMWACAHLDLNRKYGTDSPGVAVLGLGLGMGLAATAGGGARGGAAAVVLATALRGRCEGRVAADLARALWALSLLPLQDHPDLQARLADELREQLVRHPIESFSRESLLQLYGAAQLLGPVLPAMPAASAAVSAAQQGAEEYLYDMVYGSEVEDGEGNSEEEGGEDEQERNLERNRGRGRGKLSGALEPPPPPEPPLSAARSDPRDSHQSGGAGKRPKHASGSTSAAADASLPLPSYDVREMYDEASGRKLWEVVPKARDGADGGNGDAAARVLPLGLLRACRAAAAEWAAAEQRRLEALEEAEAEGGEMWRLDVAAALRHLTASEPLPRWATRDHTAVADLLLIPQQQQTTATRANAEASFSSPSGGGPPPAPLAVLLLGPSEVTRNPPHTPLGSVQMRQRLLEAAGARVVVVPRILWRVVGDDPDEQICLLANLINDQR</sequence>
<feature type="compositionally biased region" description="Gly residues" evidence="1">
    <location>
        <begin position="166"/>
        <end position="177"/>
    </location>
</feature>
<feature type="region of interest" description="Disordered" evidence="1">
    <location>
        <begin position="199"/>
        <end position="218"/>
    </location>
</feature>
<feature type="region of interest" description="Disordered" evidence="1">
    <location>
        <begin position="643"/>
        <end position="760"/>
    </location>
</feature>
<evidence type="ECO:0000313" key="3">
    <source>
        <dbReference type="EMBL" id="GLC55172.1"/>
    </source>
</evidence>
<dbReference type="OrthoDB" id="545891at2759"/>
<evidence type="ECO:0000313" key="4">
    <source>
        <dbReference type="Proteomes" id="UP001165080"/>
    </source>
</evidence>
<feature type="compositionally biased region" description="Gly residues" evidence="1">
    <location>
        <begin position="262"/>
        <end position="271"/>
    </location>
</feature>
<feature type="region of interest" description="Disordered" evidence="1">
    <location>
        <begin position="1143"/>
        <end position="1220"/>
    </location>
</feature>
<dbReference type="EMBL" id="BRXU01000012">
    <property type="protein sequence ID" value="GLC55172.1"/>
    <property type="molecule type" value="Genomic_DNA"/>
</dbReference>
<proteinExistence type="predicted"/>
<organism evidence="3 4">
    <name type="scientific">Pleodorina starrii</name>
    <dbReference type="NCBI Taxonomy" id="330485"/>
    <lineage>
        <taxon>Eukaryota</taxon>
        <taxon>Viridiplantae</taxon>
        <taxon>Chlorophyta</taxon>
        <taxon>core chlorophytes</taxon>
        <taxon>Chlorophyceae</taxon>
        <taxon>CS clade</taxon>
        <taxon>Chlamydomonadales</taxon>
        <taxon>Volvocaceae</taxon>
        <taxon>Pleodorina</taxon>
    </lineage>
</organism>
<comment type="caution">
    <text evidence="3">The sequence shown here is derived from an EMBL/GenBank/DDBJ whole genome shotgun (WGS) entry which is preliminary data.</text>
</comment>
<feature type="compositionally biased region" description="Low complexity" evidence="1">
    <location>
        <begin position="1210"/>
        <end position="1220"/>
    </location>
</feature>
<feature type="region of interest" description="Disordered" evidence="1">
    <location>
        <begin position="1343"/>
        <end position="1363"/>
    </location>
</feature>
<feature type="region of interest" description="Disordered" evidence="1">
    <location>
        <begin position="133"/>
        <end position="184"/>
    </location>
</feature>
<feature type="compositionally biased region" description="Basic and acidic residues" evidence="1">
    <location>
        <begin position="649"/>
        <end position="659"/>
    </location>
</feature>
<gene>
    <name evidence="3" type="primary">PLEST001263</name>
    <name evidence="3" type="ORF">PLESTB_000951600</name>
</gene>
<reference evidence="3 4" key="1">
    <citation type="journal article" date="2023" name="Commun. Biol.">
        <title>Reorganization of the ancestral sex-determining regions during the evolution of trioecy in Pleodorina starrii.</title>
        <authorList>
            <person name="Takahashi K."/>
            <person name="Suzuki S."/>
            <person name="Kawai-Toyooka H."/>
            <person name="Yamamoto K."/>
            <person name="Hamaji T."/>
            <person name="Ootsuki R."/>
            <person name="Yamaguchi H."/>
            <person name="Kawachi M."/>
            <person name="Higashiyama T."/>
            <person name="Nozaki H."/>
        </authorList>
    </citation>
    <scope>NUCLEOTIDE SEQUENCE [LARGE SCALE GENOMIC DNA]</scope>
    <source>
        <strain evidence="3 4">NIES-4479</strain>
    </source>
</reference>
<feature type="compositionally biased region" description="Gly residues" evidence="1">
    <location>
        <begin position="404"/>
        <end position="413"/>
    </location>
</feature>
<protein>
    <recommendedName>
        <fullName evidence="2">RNA-editing substrate-binding complex 6 protein domain-containing protein</fullName>
    </recommendedName>
</protein>
<feature type="compositionally biased region" description="Low complexity" evidence="1">
    <location>
        <begin position="1343"/>
        <end position="1355"/>
    </location>
</feature>
<dbReference type="Pfam" id="PF26188">
    <property type="entry name" value="RESC6"/>
    <property type="match status" value="1"/>
</dbReference>